<protein>
    <submittedName>
        <fullName evidence="7">Putative MFS family arabinose efflux permease</fullName>
    </submittedName>
</protein>
<dbReference type="Proteomes" id="UP000239494">
    <property type="component" value="Unassembled WGS sequence"/>
</dbReference>
<dbReference type="PANTHER" id="PTHR23513:SF11">
    <property type="entry name" value="STAPHYLOFERRIN A TRANSPORTER"/>
    <property type="match status" value="1"/>
</dbReference>
<reference evidence="7 8" key="1">
    <citation type="submission" date="2018-03" db="EMBL/GenBank/DDBJ databases">
        <title>Genomic Encyclopedia of Archaeal and Bacterial Type Strains, Phase II (KMG-II): from individual species to whole genera.</title>
        <authorList>
            <person name="Goeker M."/>
        </authorList>
    </citation>
    <scope>NUCLEOTIDE SEQUENCE [LARGE SCALE GENOMIC DNA]</scope>
    <source>
        <strain evidence="7 8">DSM 44720</strain>
    </source>
</reference>
<dbReference type="InterPro" id="IPR036259">
    <property type="entry name" value="MFS_trans_sf"/>
</dbReference>
<feature type="transmembrane region" description="Helical" evidence="6">
    <location>
        <begin position="238"/>
        <end position="258"/>
    </location>
</feature>
<evidence type="ECO:0000313" key="7">
    <source>
        <dbReference type="EMBL" id="PRY38267.1"/>
    </source>
</evidence>
<feature type="transmembrane region" description="Helical" evidence="6">
    <location>
        <begin position="67"/>
        <end position="88"/>
    </location>
</feature>
<accession>A0A2T0SXX7</accession>
<evidence type="ECO:0000256" key="5">
    <source>
        <dbReference type="ARBA" id="ARBA00023136"/>
    </source>
</evidence>
<dbReference type="PANTHER" id="PTHR23513">
    <property type="entry name" value="INTEGRAL MEMBRANE EFFLUX PROTEIN-RELATED"/>
    <property type="match status" value="1"/>
</dbReference>
<feature type="transmembrane region" description="Helical" evidence="6">
    <location>
        <begin position="7"/>
        <end position="30"/>
    </location>
</feature>
<dbReference type="SUPFAM" id="SSF103473">
    <property type="entry name" value="MFS general substrate transporter"/>
    <property type="match status" value="1"/>
</dbReference>
<evidence type="ECO:0000256" key="4">
    <source>
        <dbReference type="ARBA" id="ARBA00022989"/>
    </source>
</evidence>
<feature type="transmembrane region" description="Helical" evidence="6">
    <location>
        <begin position="158"/>
        <end position="177"/>
    </location>
</feature>
<keyword evidence="8" id="KW-1185">Reference proteome</keyword>
<gene>
    <name evidence="7" type="ORF">CLV43_109488</name>
</gene>
<dbReference type="RefSeq" id="WP_245887097.1">
    <property type="nucleotide sequence ID" value="NZ_PVTF01000009.1"/>
</dbReference>
<proteinExistence type="predicted"/>
<sequence>MGLRTYLVAAGLTRLADEMVGLALVLFVLLRTDSRALAGATVAAYTVPSIVSGPLLGAWLDRTRRPLVALVGNQLLLAVAAAGLLLFVGHPVAVLALASLAGTALPMSSGGFTGLLPRIAVDLPRATSADALVYLSTALAGPAVVGGLTALFGVDSAVVAIGVLATAGALCTLRLRVPPHADVVHMSMARAIRDGVRHLVTTPPLRGATLAAVLGYGSVGLLATALPVRVAELGHPAGAAGFVWAAIEVGSVASLLVLRGHLHRWRPERVLFASIAGYGLVLASWPFATGLVVLVGLAVVAGIAQGPTLTSLITARQRYTPAVLLGQVSTTGPSLKIGAFAIGAAVGGTLHDTRAAIFAVAAAQLVAAGLGLAVSAPGPLRLRTRDGA</sequence>
<dbReference type="Pfam" id="PF07690">
    <property type="entry name" value="MFS_1"/>
    <property type="match status" value="1"/>
</dbReference>
<keyword evidence="2" id="KW-1003">Cell membrane</keyword>
<evidence type="ECO:0000256" key="2">
    <source>
        <dbReference type="ARBA" id="ARBA00022475"/>
    </source>
</evidence>
<feature type="transmembrane region" description="Helical" evidence="6">
    <location>
        <begin position="270"/>
        <end position="303"/>
    </location>
</feature>
<keyword evidence="3 6" id="KW-0812">Transmembrane</keyword>
<keyword evidence="4 6" id="KW-1133">Transmembrane helix</keyword>
<evidence type="ECO:0000256" key="1">
    <source>
        <dbReference type="ARBA" id="ARBA00004651"/>
    </source>
</evidence>
<feature type="transmembrane region" description="Helical" evidence="6">
    <location>
        <begin position="355"/>
        <end position="376"/>
    </location>
</feature>
<dbReference type="Gene3D" id="1.20.1250.20">
    <property type="entry name" value="MFS general substrate transporter like domains"/>
    <property type="match status" value="1"/>
</dbReference>
<feature type="transmembrane region" description="Helical" evidence="6">
    <location>
        <begin position="131"/>
        <end position="152"/>
    </location>
</feature>
<evidence type="ECO:0000313" key="8">
    <source>
        <dbReference type="Proteomes" id="UP000239494"/>
    </source>
</evidence>
<name>A0A2T0SXX7_9PSEU</name>
<feature type="transmembrane region" description="Helical" evidence="6">
    <location>
        <begin position="36"/>
        <end position="60"/>
    </location>
</feature>
<evidence type="ECO:0000256" key="6">
    <source>
        <dbReference type="SAM" id="Phobius"/>
    </source>
</evidence>
<dbReference type="GO" id="GO:0022857">
    <property type="term" value="F:transmembrane transporter activity"/>
    <property type="evidence" value="ECO:0007669"/>
    <property type="project" value="InterPro"/>
</dbReference>
<feature type="transmembrane region" description="Helical" evidence="6">
    <location>
        <begin position="94"/>
        <end position="119"/>
    </location>
</feature>
<keyword evidence="5 6" id="KW-0472">Membrane</keyword>
<comment type="caution">
    <text evidence="7">The sequence shown here is derived from an EMBL/GenBank/DDBJ whole genome shotgun (WGS) entry which is preliminary data.</text>
</comment>
<organism evidence="7 8">
    <name type="scientific">Umezawaea tangerina</name>
    <dbReference type="NCBI Taxonomy" id="84725"/>
    <lineage>
        <taxon>Bacteria</taxon>
        <taxon>Bacillati</taxon>
        <taxon>Actinomycetota</taxon>
        <taxon>Actinomycetes</taxon>
        <taxon>Pseudonocardiales</taxon>
        <taxon>Pseudonocardiaceae</taxon>
        <taxon>Umezawaea</taxon>
    </lineage>
</organism>
<feature type="transmembrane region" description="Helical" evidence="6">
    <location>
        <begin position="207"/>
        <end position="226"/>
    </location>
</feature>
<dbReference type="GO" id="GO:0005886">
    <property type="term" value="C:plasma membrane"/>
    <property type="evidence" value="ECO:0007669"/>
    <property type="project" value="UniProtKB-SubCell"/>
</dbReference>
<dbReference type="EMBL" id="PVTF01000009">
    <property type="protein sequence ID" value="PRY38267.1"/>
    <property type="molecule type" value="Genomic_DNA"/>
</dbReference>
<dbReference type="InterPro" id="IPR011701">
    <property type="entry name" value="MFS"/>
</dbReference>
<evidence type="ECO:0000256" key="3">
    <source>
        <dbReference type="ARBA" id="ARBA00022692"/>
    </source>
</evidence>
<comment type="subcellular location">
    <subcellularLocation>
        <location evidence="1">Cell membrane</location>
        <topology evidence="1">Multi-pass membrane protein</topology>
    </subcellularLocation>
</comment>
<dbReference type="AlphaFoldDB" id="A0A2T0SXX7"/>